<comment type="subcellular location">
    <subcellularLocation>
        <location evidence="1">Nucleus</location>
    </subcellularLocation>
</comment>
<reference evidence="8" key="1">
    <citation type="submission" date="2025-08" db="UniProtKB">
        <authorList>
            <consortium name="Ensembl"/>
        </authorList>
    </citation>
    <scope>IDENTIFICATION</scope>
</reference>
<feature type="region of interest" description="Disordered" evidence="6">
    <location>
        <begin position="255"/>
        <end position="274"/>
    </location>
</feature>
<feature type="domain" description="Atos-like conserved" evidence="7">
    <location>
        <begin position="397"/>
        <end position="455"/>
    </location>
</feature>
<keyword evidence="2" id="KW-0597">Phosphoprotein</keyword>
<dbReference type="InterPro" id="IPR025261">
    <property type="entry name" value="Atos-like_cons_dom"/>
</dbReference>
<evidence type="ECO:0000256" key="2">
    <source>
        <dbReference type="ARBA" id="ARBA00022553"/>
    </source>
</evidence>
<dbReference type="Pfam" id="PF13889">
    <property type="entry name" value="Chromosome_seg"/>
    <property type="match status" value="1"/>
</dbReference>
<dbReference type="AlphaFoldDB" id="A0A8C0HGD3"/>
<dbReference type="Ensembl" id="ENSBJAT00000006811.1">
    <property type="protein sequence ID" value="ENSBJAP00000006617.1"/>
    <property type="gene ID" value="ENSBJAG00000004531.1"/>
</dbReference>
<protein>
    <recommendedName>
        <fullName evidence="5">Atos homolog protein B</fullName>
    </recommendedName>
</protein>
<keyword evidence="3" id="KW-0539">Nucleus</keyword>
<dbReference type="InterPro" id="IPR051506">
    <property type="entry name" value="ATOS_Transcription_Regulators"/>
</dbReference>
<evidence type="ECO:0000259" key="7">
    <source>
        <dbReference type="SMART" id="SM01177"/>
    </source>
</evidence>
<dbReference type="SMART" id="SM01177">
    <property type="entry name" value="DUF4210"/>
    <property type="match status" value="1"/>
</dbReference>
<evidence type="ECO:0000256" key="6">
    <source>
        <dbReference type="SAM" id="MobiDB-lite"/>
    </source>
</evidence>
<accession>A0A8C0HGD3</accession>
<evidence type="ECO:0000313" key="8">
    <source>
        <dbReference type="Ensembl" id="ENSBJAP00000006617.1"/>
    </source>
</evidence>
<evidence type="ECO:0000256" key="1">
    <source>
        <dbReference type="ARBA" id="ARBA00004123"/>
    </source>
</evidence>
<dbReference type="InterPro" id="IPR033473">
    <property type="entry name" value="Atos-like_C"/>
</dbReference>
<evidence type="ECO:0000313" key="9">
    <source>
        <dbReference type="Proteomes" id="UP000694555"/>
    </source>
</evidence>
<evidence type="ECO:0000256" key="4">
    <source>
        <dbReference type="ARBA" id="ARBA00034497"/>
    </source>
</evidence>
<evidence type="ECO:0000256" key="3">
    <source>
        <dbReference type="ARBA" id="ARBA00023242"/>
    </source>
</evidence>
<comment type="similarity">
    <text evidence="4">Belongs to the ATOS family.</text>
</comment>
<keyword evidence="9" id="KW-1185">Reference proteome</keyword>
<name>A0A8C0HGD3_9AVES</name>
<dbReference type="Pfam" id="PF13915">
    <property type="entry name" value="DUF4210"/>
    <property type="match status" value="1"/>
</dbReference>
<feature type="region of interest" description="Disordered" evidence="6">
    <location>
        <begin position="157"/>
        <end position="185"/>
    </location>
</feature>
<dbReference type="Proteomes" id="UP000694555">
    <property type="component" value="Unplaced"/>
</dbReference>
<feature type="compositionally biased region" description="Basic and acidic residues" evidence="6">
    <location>
        <begin position="84"/>
        <end position="99"/>
    </location>
</feature>
<dbReference type="PANTHER" id="PTHR13199">
    <property type="entry name" value="GH03947P"/>
    <property type="match status" value="1"/>
</dbReference>
<feature type="region of interest" description="Disordered" evidence="6">
    <location>
        <begin position="66"/>
        <end position="129"/>
    </location>
</feature>
<dbReference type="PANTHER" id="PTHR13199:SF12">
    <property type="entry name" value="ATOS HOMOLOG PROTEIN B"/>
    <property type="match status" value="1"/>
</dbReference>
<dbReference type="GO" id="GO:0005634">
    <property type="term" value="C:nucleus"/>
    <property type="evidence" value="ECO:0007669"/>
    <property type="project" value="UniProtKB-SubCell"/>
</dbReference>
<evidence type="ECO:0000256" key="5">
    <source>
        <dbReference type="ARBA" id="ARBA00040291"/>
    </source>
</evidence>
<proteinExistence type="inferred from homology"/>
<organism evidence="8 9">
    <name type="scientific">Buteo japonicus</name>
    <dbReference type="NCBI Taxonomy" id="224669"/>
    <lineage>
        <taxon>Eukaryota</taxon>
        <taxon>Metazoa</taxon>
        <taxon>Chordata</taxon>
        <taxon>Craniata</taxon>
        <taxon>Vertebrata</taxon>
        <taxon>Euteleostomi</taxon>
        <taxon>Archelosauria</taxon>
        <taxon>Archosauria</taxon>
        <taxon>Dinosauria</taxon>
        <taxon>Saurischia</taxon>
        <taxon>Theropoda</taxon>
        <taxon>Coelurosauria</taxon>
        <taxon>Aves</taxon>
        <taxon>Neognathae</taxon>
        <taxon>Neoaves</taxon>
        <taxon>Telluraves</taxon>
        <taxon>Accipitrimorphae</taxon>
        <taxon>Accipitriformes</taxon>
        <taxon>Accipitridae</taxon>
        <taxon>Accipitrinae</taxon>
        <taxon>Buteo</taxon>
    </lineage>
</organism>
<reference evidence="8" key="2">
    <citation type="submission" date="2025-09" db="UniProtKB">
        <authorList>
            <consortium name="Ensembl"/>
        </authorList>
    </citation>
    <scope>IDENTIFICATION</scope>
</reference>
<sequence>MRHIHAETSLPPEHSTDPSLSRPSGEAPLEPSSQCCTHRSILMGYNETEITRQKVYQVSIFSHLSSSSENMEQRAGSRPAVKRAYPEQRTPEAGRDPKRTHWGSGVVDGKHDGSPGQASLDDGDDDDTFEDGLLVEELSLSGSAQHFSHSGLRVVEHRCEGSPSQTPKASKEDKLQDVSSSSRPQHIACSTLHMRDSCSVSSGDQPIDYGENGEQASGYSLLPFDLHNIAQTARLGSVVANRCKNSPALQTALSSAPSNLSLPGKTPCRSSQLSSSSCTAKKKLLSTGEVVAASCSEDKSLSPLAKKKRVLPCHPVPTTCRSTDAKGAPFWNHLLPGWGDLERDPHPQGHRQPRAGCCPVRHQSCLLSQREQLRNSLQRGTRWSAAPWATTTVSHALLGNFEESILKGRFAPSGRIEGFTAEIGASGSYCPQHATLPVDVTYFDISEHSAPSPFLGVIDLEALGKKGYNVPKAGTIQVTLFNPNKTVVKMFLVTYDFQDMPANHMTFLRHRIFLVPVGEEEWATTAPSPSALRLSPLRFHSSKSGKIYLHNDIRLLFSRKSIEVDSGIPYELKSFTEMPRNPCYSPWA</sequence>
<feature type="region of interest" description="Disordered" evidence="6">
    <location>
        <begin position="1"/>
        <end position="35"/>
    </location>
</feature>